<reference evidence="1" key="1">
    <citation type="submission" date="2020-12" db="EMBL/GenBank/DDBJ databases">
        <title>Comparative genomic insights into the epidemiology and virulence of plant pathogenic Pseudomonads from Turkey.</title>
        <authorList>
            <person name="Dillon M."/>
            <person name="Ruiz-Bedoya T."/>
            <person name="Bendalovic-Torma C."/>
            <person name="Guttman K.M."/>
            <person name="Kwak H."/>
            <person name="Middleton M.A."/>
            <person name="Wang P.W."/>
            <person name="Horuz S."/>
            <person name="Aysan Y."/>
            <person name="Guttman D.S."/>
        </authorList>
    </citation>
    <scope>NUCLEOTIDE SEQUENCE</scope>
    <source>
        <strain evidence="1">S5_IA_3a</strain>
    </source>
</reference>
<organism evidence="1 2">
    <name type="scientific">Pseudomonas rhodesiae</name>
    <dbReference type="NCBI Taxonomy" id="76760"/>
    <lineage>
        <taxon>Bacteria</taxon>
        <taxon>Pseudomonadati</taxon>
        <taxon>Pseudomonadota</taxon>
        <taxon>Gammaproteobacteria</taxon>
        <taxon>Pseudomonadales</taxon>
        <taxon>Pseudomonadaceae</taxon>
        <taxon>Pseudomonas</taxon>
    </lineage>
</organism>
<name>A0A8I1JEZ7_9PSED</name>
<sequence length="72" mass="7107">MSSAIGSGYSSSASLYNNLSQSLNKDAGDIGGGGSAGSASDRAAAVAEATFKESLKAKMISGLYAAAKEIRS</sequence>
<accession>A0A8I1JEZ7</accession>
<protein>
    <submittedName>
        <fullName evidence="1">Uncharacterized protein</fullName>
    </submittedName>
</protein>
<comment type="caution">
    <text evidence="1">The sequence shown here is derived from an EMBL/GenBank/DDBJ whole genome shotgun (WGS) entry which is preliminary data.</text>
</comment>
<evidence type="ECO:0000313" key="2">
    <source>
        <dbReference type="Proteomes" id="UP000645865"/>
    </source>
</evidence>
<proteinExistence type="predicted"/>
<dbReference type="RefSeq" id="WP_143506543.1">
    <property type="nucleotide sequence ID" value="NZ_BQHF01000005.1"/>
</dbReference>
<gene>
    <name evidence="1" type="ORF">YA0853_27330</name>
</gene>
<dbReference type="AlphaFoldDB" id="A0A8I1JEZ7"/>
<dbReference type="Proteomes" id="UP000645865">
    <property type="component" value="Unassembled WGS sequence"/>
</dbReference>
<dbReference type="EMBL" id="JAEILH010000048">
    <property type="protein sequence ID" value="MBI6627333.1"/>
    <property type="molecule type" value="Genomic_DNA"/>
</dbReference>
<evidence type="ECO:0000313" key="1">
    <source>
        <dbReference type="EMBL" id="MBI6627333.1"/>
    </source>
</evidence>